<proteinExistence type="predicted"/>
<keyword evidence="3" id="KW-1185">Reference proteome</keyword>
<accession>A0A812N398</accession>
<keyword evidence="1" id="KW-1133">Transmembrane helix</keyword>
<dbReference type="OrthoDB" id="10312424at2759"/>
<evidence type="ECO:0000313" key="2">
    <source>
        <dbReference type="EMBL" id="CAE7270813.1"/>
    </source>
</evidence>
<keyword evidence="1" id="KW-0472">Membrane</keyword>
<dbReference type="Proteomes" id="UP000604046">
    <property type="component" value="Unassembled WGS sequence"/>
</dbReference>
<dbReference type="EMBL" id="CAJNDS010001657">
    <property type="protein sequence ID" value="CAE7270813.1"/>
    <property type="molecule type" value="Genomic_DNA"/>
</dbReference>
<comment type="caution">
    <text evidence="2">The sequence shown here is derived from an EMBL/GenBank/DDBJ whole genome shotgun (WGS) entry which is preliminary data.</text>
</comment>
<evidence type="ECO:0000256" key="1">
    <source>
        <dbReference type="SAM" id="Phobius"/>
    </source>
</evidence>
<protein>
    <submittedName>
        <fullName evidence="2">Uncharacterized protein</fullName>
    </submittedName>
</protein>
<dbReference type="AlphaFoldDB" id="A0A812N398"/>
<gene>
    <name evidence="2" type="ORF">SNAT2548_LOCUS14371</name>
</gene>
<feature type="transmembrane region" description="Helical" evidence="1">
    <location>
        <begin position="25"/>
        <end position="43"/>
    </location>
</feature>
<sequence length="52" mass="5752">MLVFIVVFTIQAVKSSREPEKFDRLVLFIVMGAGSAVALAKAISMKPKKEKK</sequence>
<evidence type="ECO:0000313" key="3">
    <source>
        <dbReference type="Proteomes" id="UP000604046"/>
    </source>
</evidence>
<reference evidence="2" key="1">
    <citation type="submission" date="2021-02" db="EMBL/GenBank/DDBJ databases">
        <authorList>
            <person name="Dougan E. K."/>
            <person name="Rhodes N."/>
            <person name="Thang M."/>
            <person name="Chan C."/>
        </authorList>
    </citation>
    <scope>NUCLEOTIDE SEQUENCE</scope>
</reference>
<keyword evidence="1" id="KW-0812">Transmembrane</keyword>
<organism evidence="2 3">
    <name type="scientific">Symbiodinium natans</name>
    <dbReference type="NCBI Taxonomy" id="878477"/>
    <lineage>
        <taxon>Eukaryota</taxon>
        <taxon>Sar</taxon>
        <taxon>Alveolata</taxon>
        <taxon>Dinophyceae</taxon>
        <taxon>Suessiales</taxon>
        <taxon>Symbiodiniaceae</taxon>
        <taxon>Symbiodinium</taxon>
    </lineage>
</organism>
<name>A0A812N398_9DINO</name>